<accession>A0A1Q8ESP2</accession>
<dbReference type="Proteomes" id="UP000185578">
    <property type="component" value="Unassembled WGS sequence"/>
</dbReference>
<reference evidence="1 2" key="1">
    <citation type="submission" date="2016-12" db="EMBL/GenBank/DDBJ databases">
        <authorList>
            <person name="Song W.-J."/>
            <person name="Kurnit D.M."/>
        </authorList>
    </citation>
    <scope>NUCLEOTIDE SEQUENCE [LARGE SCALE GENOMIC DNA]</scope>
    <source>
        <strain evidence="1 2">PCL1601</strain>
    </source>
</reference>
<comment type="caution">
    <text evidence="1">The sequence shown here is derived from an EMBL/GenBank/DDBJ whole genome shotgun (WGS) entry which is preliminary data.</text>
</comment>
<protein>
    <recommendedName>
        <fullName evidence="3">T1SS associated transglutaminase-like cysteine proteinase LapP</fullName>
    </recommendedName>
</protein>
<evidence type="ECO:0000313" key="1">
    <source>
        <dbReference type="EMBL" id="OLF54813.1"/>
    </source>
</evidence>
<evidence type="ECO:0008006" key="3">
    <source>
        <dbReference type="Google" id="ProtNLM"/>
    </source>
</evidence>
<dbReference type="SUPFAM" id="SSF54001">
    <property type="entry name" value="Cysteine proteinases"/>
    <property type="match status" value="1"/>
</dbReference>
<dbReference type="RefSeq" id="WP_075118495.1">
    <property type="nucleotide sequence ID" value="NZ_MSCT01000008.1"/>
</dbReference>
<dbReference type="AlphaFoldDB" id="A0A1Q8ESP2"/>
<dbReference type="OrthoDB" id="5401788at2"/>
<dbReference type="InterPro" id="IPR010319">
    <property type="entry name" value="Transglutaminase-like_Cys_pept"/>
</dbReference>
<name>A0A1Q8ESP2_9PSED</name>
<dbReference type="EMBL" id="MSCT01000008">
    <property type="protein sequence ID" value="OLF54813.1"/>
    <property type="molecule type" value="Genomic_DNA"/>
</dbReference>
<dbReference type="InterPro" id="IPR038765">
    <property type="entry name" value="Papain-like_cys_pep_sf"/>
</dbReference>
<dbReference type="Pfam" id="PF06035">
    <property type="entry name" value="Peptidase_C93"/>
    <property type="match status" value="1"/>
</dbReference>
<dbReference type="PANTHER" id="PTHR39327:SF1">
    <property type="entry name" value="BLR5470 PROTEIN"/>
    <property type="match status" value="1"/>
</dbReference>
<evidence type="ECO:0000313" key="2">
    <source>
        <dbReference type="Proteomes" id="UP000185578"/>
    </source>
</evidence>
<gene>
    <name evidence="1" type="ORF">BTN82_07345</name>
</gene>
<organism evidence="1 2">
    <name type="scientific">Pseudomonas chlororaphis</name>
    <dbReference type="NCBI Taxonomy" id="587753"/>
    <lineage>
        <taxon>Bacteria</taxon>
        <taxon>Pseudomonadati</taxon>
        <taxon>Pseudomonadota</taxon>
        <taxon>Gammaproteobacteria</taxon>
        <taxon>Pseudomonadales</taxon>
        <taxon>Pseudomonadaceae</taxon>
        <taxon>Pseudomonas</taxon>
    </lineage>
</organism>
<dbReference type="PANTHER" id="PTHR39327">
    <property type="match status" value="1"/>
</dbReference>
<dbReference type="Gene3D" id="3.10.620.30">
    <property type="match status" value="1"/>
</dbReference>
<sequence length="235" mass="26928">MPTRSRRPDWTLLRLRLAGWMLLLVCLWTDPGNVRANWEFISVLDTFEQRHQIPGPARVRLDAWNQLLRDEAGRPEDEQLNAINRFFNRQLSFEDDLFTWQQSDYWATPIEALLKGAGDCEDYALAKYFSLRSLGISSDKLRLTYVKSRRGNQPHMVLAYYPSPGAGPLVLDNLSNDIRSAAQRQDPNPVYAFNAEGLYLPGTPGDKRSIDPKKLSRWQDVLKKMRAEGFTVGNG</sequence>
<proteinExistence type="predicted"/>